<evidence type="ECO:0000256" key="9">
    <source>
        <dbReference type="SAM" id="Phobius"/>
    </source>
</evidence>
<gene>
    <name evidence="10" type="ORF">MCHLO_14476</name>
</gene>
<proteinExistence type="inferred from homology"/>
<evidence type="ECO:0000313" key="10">
    <source>
        <dbReference type="EMBL" id="GAT58000.1"/>
    </source>
</evidence>
<dbReference type="SUPFAM" id="SSF144083">
    <property type="entry name" value="Magnesium transport protein CorA, transmembrane region"/>
    <property type="match status" value="1"/>
</dbReference>
<sequence length="528" mass="59711">MTADVNAPNLFYAPTTMTSSSSATTSRSGAPFNPGPHTHHGIGSEPGIDPKASEPQYEYKRCVVDVCDYSHETITCTRMGNAEFTKFLDQEVPRAAGSLRWINVGGISWDVVSKLAQRYGLHPLALEDILHEQGHNHSKADYYKEHLFLRVLCHSLPSEEDIRFGAEAKTEYPGSEKAQLIDREKSGSFRRRMALKGLSGRYLTSQRQQLFRMALLTKNERILVRHDPMFVFLMRDGTVISIHPKADLSFTEPVLDRMEQPDSVLRTSNDPGMLVEALLDLIVDRILEVMDKYQERIHDLEHQILVKPGMGTVRRLHILSGDLIMHRRTLEPIKTMLSGLRRYDHERCAAMGFGLAAAAQTQNVNANNSKSAAATDAFDPNAPKDPAWDQQGYLSYKSKIYLADALDHMDFVMGSLETFAGISENLIAYAFNMASYEMNEVMRRLTLATIIFLPLTLLTGYFGMNFGAMWSVHNNSDLLFWIIALPLMGVLVPLFLYRDIEKAIHHVQKRFALRRAILAEEKAERHRV</sequence>
<evidence type="ECO:0000256" key="7">
    <source>
        <dbReference type="ARBA" id="ARBA00023136"/>
    </source>
</evidence>
<keyword evidence="3" id="KW-0813">Transport</keyword>
<comment type="similarity">
    <text evidence="2">Belongs to the CorA metal ion transporter (MIT) (TC 1.A.35) family.</text>
</comment>
<evidence type="ECO:0000256" key="3">
    <source>
        <dbReference type="ARBA" id="ARBA00022448"/>
    </source>
</evidence>
<reference evidence="10" key="1">
    <citation type="submission" date="2014-09" db="EMBL/GenBank/DDBJ databases">
        <title>Genome sequence of the luminous mushroom Mycena chlorophos for searching fungal bioluminescence genes.</title>
        <authorList>
            <person name="Tanaka Y."/>
            <person name="Kasuga D."/>
            <person name="Oba Y."/>
            <person name="Hase S."/>
            <person name="Sato K."/>
            <person name="Oba Y."/>
            <person name="Sakakibara Y."/>
        </authorList>
    </citation>
    <scope>NUCLEOTIDE SEQUENCE</scope>
</reference>
<dbReference type="PANTHER" id="PTHR46494:SF1">
    <property type="entry name" value="CORA FAMILY METAL ION TRANSPORTER (EUROFUNG)"/>
    <property type="match status" value="1"/>
</dbReference>
<dbReference type="Proteomes" id="UP000815677">
    <property type="component" value="Unassembled WGS sequence"/>
</dbReference>
<keyword evidence="7 9" id="KW-0472">Membrane</keyword>
<keyword evidence="4" id="KW-1003">Cell membrane</keyword>
<feature type="region of interest" description="Disordered" evidence="8">
    <location>
        <begin position="16"/>
        <end position="51"/>
    </location>
</feature>
<evidence type="ECO:0000256" key="8">
    <source>
        <dbReference type="SAM" id="MobiDB-lite"/>
    </source>
</evidence>
<dbReference type="InterPro" id="IPR045863">
    <property type="entry name" value="CorA_TM1_TM2"/>
</dbReference>
<evidence type="ECO:0000256" key="5">
    <source>
        <dbReference type="ARBA" id="ARBA00022692"/>
    </source>
</evidence>
<dbReference type="InterPro" id="IPR045861">
    <property type="entry name" value="CorA_cytoplasmic_dom"/>
</dbReference>
<organism evidence="10 11">
    <name type="scientific">Mycena chlorophos</name>
    <name type="common">Agaric fungus</name>
    <name type="synonym">Agaricus chlorophos</name>
    <dbReference type="NCBI Taxonomy" id="658473"/>
    <lineage>
        <taxon>Eukaryota</taxon>
        <taxon>Fungi</taxon>
        <taxon>Dikarya</taxon>
        <taxon>Basidiomycota</taxon>
        <taxon>Agaricomycotina</taxon>
        <taxon>Agaricomycetes</taxon>
        <taxon>Agaricomycetidae</taxon>
        <taxon>Agaricales</taxon>
        <taxon>Marasmiineae</taxon>
        <taxon>Mycenaceae</taxon>
        <taxon>Mycena</taxon>
    </lineage>
</organism>
<feature type="transmembrane region" description="Helical" evidence="9">
    <location>
        <begin position="478"/>
        <end position="497"/>
    </location>
</feature>
<dbReference type="Pfam" id="PF01544">
    <property type="entry name" value="CorA"/>
    <property type="match status" value="2"/>
</dbReference>
<protein>
    <submittedName>
        <fullName evidence="10">CorA-like protein</fullName>
    </submittedName>
</protein>
<keyword evidence="11" id="KW-1185">Reference proteome</keyword>
<evidence type="ECO:0000256" key="4">
    <source>
        <dbReference type="ARBA" id="ARBA00022475"/>
    </source>
</evidence>
<keyword evidence="6 9" id="KW-1133">Transmembrane helix</keyword>
<dbReference type="EMBL" id="DF849547">
    <property type="protein sequence ID" value="GAT58000.1"/>
    <property type="molecule type" value="Genomic_DNA"/>
</dbReference>
<accession>A0ABQ0M3X6</accession>
<dbReference type="SUPFAM" id="SSF143865">
    <property type="entry name" value="CorA soluble domain-like"/>
    <property type="match status" value="1"/>
</dbReference>
<comment type="subcellular location">
    <subcellularLocation>
        <location evidence="1">Cell membrane</location>
        <topology evidence="1">Multi-pass membrane protein</topology>
    </subcellularLocation>
</comment>
<feature type="compositionally biased region" description="Low complexity" evidence="8">
    <location>
        <begin position="16"/>
        <end position="28"/>
    </location>
</feature>
<keyword evidence="5 9" id="KW-0812">Transmembrane</keyword>
<dbReference type="Gene3D" id="1.20.58.340">
    <property type="entry name" value="Magnesium transport protein CorA, transmembrane region"/>
    <property type="match status" value="2"/>
</dbReference>
<feature type="transmembrane region" description="Helical" evidence="9">
    <location>
        <begin position="445"/>
        <end position="466"/>
    </location>
</feature>
<dbReference type="Gene3D" id="3.30.460.20">
    <property type="entry name" value="CorA soluble domain-like"/>
    <property type="match status" value="1"/>
</dbReference>
<evidence type="ECO:0000313" key="11">
    <source>
        <dbReference type="Proteomes" id="UP000815677"/>
    </source>
</evidence>
<evidence type="ECO:0000256" key="2">
    <source>
        <dbReference type="ARBA" id="ARBA00009765"/>
    </source>
</evidence>
<dbReference type="InterPro" id="IPR002523">
    <property type="entry name" value="MgTranspt_CorA/ZnTranspt_ZntB"/>
</dbReference>
<evidence type="ECO:0000256" key="6">
    <source>
        <dbReference type="ARBA" id="ARBA00022989"/>
    </source>
</evidence>
<dbReference type="PANTHER" id="PTHR46494">
    <property type="entry name" value="CORA FAMILY METAL ION TRANSPORTER (EUROFUNG)"/>
    <property type="match status" value="1"/>
</dbReference>
<evidence type="ECO:0000256" key="1">
    <source>
        <dbReference type="ARBA" id="ARBA00004651"/>
    </source>
</evidence>
<name>A0ABQ0M3X6_MYCCL</name>